<protein>
    <submittedName>
        <fullName evidence="1">Uncharacterized protein</fullName>
    </submittedName>
</protein>
<accession>A0A3Q3ALQ3</accession>
<dbReference type="Ensembl" id="ENSKMAT00000017433.1">
    <property type="protein sequence ID" value="ENSKMAP00000017195.1"/>
    <property type="gene ID" value="ENSKMAG00000012827.1"/>
</dbReference>
<proteinExistence type="predicted"/>
<reference evidence="1" key="1">
    <citation type="submission" date="2025-08" db="UniProtKB">
        <authorList>
            <consortium name="Ensembl"/>
        </authorList>
    </citation>
    <scope>IDENTIFICATION</scope>
</reference>
<dbReference type="AlphaFoldDB" id="A0A3Q3ALQ3"/>
<evidence type="ECO:0000313" key="2">
    <source>
        <dbReference type="Proteomes" id="UP000264800"/>
    </source>
</evidence>
<name>A0A3Q3ALQ3_KRYMA</name>
<dbReference type="Proteomes" id="UP000264800">
    <property type="component" value="Unplaced"/>
</dbReference>
<evidence type="ECO:0000313" key="1">
    <source>
        <dbReference type="Ensembl" id="ENSKMAP00000017195.1"/>
    </source>
</evidence>
<sequence length="55" mass="6127">ETRLKLLSLDLKRSDQERNPAATAQLESAVRTLSYLISGQSDHMFVVSPTLLVLN</sequence>
<organism evidence="1 2">
    <name type="scientific">Kryptolebias marmoratus</name>
    <name type="common">Mangrove killifish</name>
    <name type="synonym">Rivulus marmoratus</name>
    <dbReference type="NCBI Taxonomy" id="37003"/>
    <lineage>
        <taxon>Eukaryota</taxon>
        <taxon>Metazoa</taxon>
        <taxon>Chordata</taxon>
        <taxon>Craniata</taxon>
        <taxon>Vertebrata</taxon>
        <taxon>Euteleostomi</taxon>
        <taxon>Actinopterygii</taxon>
        <taxon>Neopterygii</taxon>
        <taxon>Teleostei</taxon>
        <taxon>Neoteleostei</taxon>
        <taxon>Acanthomorphata</taxon>
        <taxon>Ovalentaria</taxon>
        <taxon>Atherinomorphae</taxon>
        <taxon>Cyprinodontiformes</taxon>
        <taxon>Rivulidae</taxon>
        <taxon>Kryptolebias</taxon>
    </lineage>
</organism>
<keyword evidence="2" id="KW-1185">Reference proteome</keyword>
<reference evidence="1" key="2">
    <citation type="submission" date="2025-09" db="UniProtKB">
        <authorList>
            <consortium name="Ensembl"/>
        </authorList>
    </citation>
    <scope>IDENTIFICATION</scope>
</reference>